<reference evidence="2 3" key="1">
    <citation type="journal article" date="2021" name="Cell Host Microbe">
        <title>in vivo commensal control of Clostridioides difficile virulence.</title>
        <authorList>
            <person name="Girinathan B.P."/>
            <person name="Dibenedetto N."/>
            <person name="Worley J.N."/>
            <person name="Peltier J."/>
            <person name="Arrieta-Ortiz M.L."/>
            <person name="Rupa Christinal Immanuel S."/>
            <person name="Lavin R."/>
            <person name="Delaney M.L."/>
            <person name="Cummins C."/>
            <person name="Hoffmann M."/>
            <person name="Luo Y."/>
            <person name="Gonzalez-Escalona N."/>
            <person name="Allard M."/>
            <person name="Onderdonk A.B."/>
            <person name="Gerber G.K."/>
            <person name="Sonenshein A.L."/>
            <person name="Baliga N."/>
            <person name="Dupuy B."/>
            <person name="Bry L."/>
        </authorList>
    </citation>
    <scope>NUCLEOTIDE SEQUENCE [LARGE SCALE GENOMIC DNA]</scope>
    <source>
        <strain evidence="2 3">DSM 599</strain>
    </source>
</reference>
<sequence length="169" mass="19120">MEISNELLKTMSMLFVIITIFTLINYIFVALATYRIAKKENVDNPWLAWIPIGNSYILIKLGKGNMLFIVPLIISMFTSGIVREVSMAVYVVYSVYMYYKICDRYEVSFIPIAIGSSTLVIGLFPGLVGLTIPIYLIGLYGQWKLYKGAANGPLNKRKITSKITNKKKK</sequence>
<keyword evidence="1" id="KW-0812">Transmembrane</keyword>
<dbReference type="RefSeq" id="WP_221861487.1">
    <property type="nucleotide sequence ID" value="NZ_JAIKTU010000009.1"/>
</dbReference>
<accession>A0ABS7KZI0</accession>
<gene>
    <name evidence="2" type="ORF">K5V21_12270</name>
</gene>
<dbReference type="Proteomes" id="UP001299068">
    <property type="component" value="Unassembled WGS sequence"/>
</dbReference>
<evidence type="ECO:0000313" key="2">
    <source>
        <dbReference type="EMBL" id="MBY0756221.1"/>
    </source>
</evidence>
<evidence type="ECO:0000313" key="3">
    <source>
        <dbReference type="Proteomes" id="UP001299068"/>
    </source>
</evidence>
<comment type="caution">
    <text evidence="2">The sequence shown here is derived from an EMBL/GenBank/DDBJ whole genome shotgun (WGS) entry which is preliminary data.</text>
</comment>
<proteinExistence type="predicted"/>
<name>A0ABS7KZI0_CLOSR</name>
<feature type="transmembrane region" description="Helical" evidence="1">
    <location>
        <begin position="69"/>
        <end position="96"/>
    </location>
</feature>
<protein>
    <submittedName>
        <fullName evidence="2">Uncharacterized protein</fullName>
    </submittedName>
</protein>
<keyword evidence="1" id="KW-0472">Membrane</keyword>
<feature type="transmembrane region" description="Helical" evidence="1">
    <location>
        <begin position="108"/>
        <end position="137"/>
    </location>
</feature>
<organism evidence="2 3">
    <name type="scientific">Clostridium sardiniense</name>
    <name type="common">Clostridium absonum</name>
    <dbReference type="NCBI Taxonomy" id="29369"/>
    <lineage>
        <taxon>Bacteria</taxon>
        <taxon>Bacillati</taxon>
        <taxon>Bacillota</taxon>
        <taxon>Clostridia</taxon>
        <taxon>Eubacteriales</taxon>
        <taxon>Clostridiaceae</taxon>
        <taxon>Clostridium</taxon>
    </lineage>
</organism>
<dbReference type="EMBL" id="JAIKTU010000009">
    <property type="protein sequence ID" value="MBY0756221.1"/>
    <property type="molecule type" value="Genomic_DNA"/>
</dbReference>
<keyword evidence="1" id="KW-1133">Transmembrane helix</keyword>
<keyword evidence="3" id="KW-1185">Reference proteome</keyword>
<feature type="transmembrane region" description="Helical" evidence="1">
    <location>
        <begin position="12"/>
        <end position="34"/>
    </location>
</feature>
<evidence type="ECO:0000256" key="1">
    <source>
        <dbReference type="SAM" id="Phobius"/>
    </source>
</evidence>